<proteinExistence type="predicted"/>
<feature type="domain" description="Rhodopsin" evidence="2">
    <location>
        <begin position="33"/>
        <end position="265"/>
    </location>
</feature>
<feature type="transmembrane region" description="Helical" evidence="1">
    <location>
        <begin position="17"/>
        <end position="36"/>
    </location>
</feature>
<feature type="transmembrane region" description="Helical" evidence="1">
    <location>
        <begin position="48"/>
        <end position="67"/>
    </location>
</feature>
<keyword evidence="1" id="KW-0812">Transmembrane</keyword>
<keyword evidence="1" id="KW-1133">Transmembrane helix</keyword>
<name>A0A166N592_9HYPO</name>
<dbReference type="EMBL" id="AZGY01000034">
    <property type="protein sequence ID" value="KZZ87780.1"/>
    <property type="molecule type" value="Genomic_DNA"/>
</dbReference>
<evidence type="ECO:0000259" key="2">
    <source>
        <dbReference type="Pfam" id="PF20684"/>
    </source>
</evidence>
<evidence type="ECO:0000313" key="3">
    <source>
        <dbReference type="EMBL" id="KZZ87780.1"/>
    </source>
</evidence>
<sequence length="285" mass="31871">MERPIATPDDMSSVPVIISWVITVAVALCVVAKLVIKYTSIHRLELDDAFILLSLTFSVAMLPPELFASRNGLGKRQASLSMHELQVYQKSVYAADALFILTLFCSKSAILLLLRNWSINPLHRALVYAATAYTAVWALSALLIALFRCSLPRPWAILGDTCLNQEMFWESFGVLHTLAEAFLLALPIVIIARARISSRQKASIASIFALRIFVIGAIAAEMSYRYRARFSNDDTHARWPVAVCITLVQGMNLIFSCVPWMKQFFVSLESGMIRVDDKRRLEAGK</sequence>
<feature type="transmembrane region" description="Helical" evidence="1">
    <location>
        <begin position="239"/>
        <end position="261"/>
    </location>
</feature>
<gene>
    <name evidence="3" type="ORF">AAL_08283</name>
</gene>
<dbReference type="InterPro" id="IPR049326">
    <property type="entry name" value="Rhodopsin_dom_fungi"/>
</dbReference>
<dbReference type="STRING" id="1081109.A0A166N592"/>
<evidence type="ECO:0000313" key="4">
    <source>
        <dbReference type="Proteomes" id="UP000078544"/>
    </source>
</evidence>
<feature type="transmembrane region" description="Helical" evidence="1">
    <location>
        <begin position="167"/>
        <end position="190"/>
    </location>
</feature>
<evidence type="ECO:0000256" key="1">
    <source>
        <dbReference type="SAM" id="Phobius"/>
    </source>
</evidence>
<feature type="transmembrane region" description="Helical" evidence="1">
    <location>
        <begin position="202"/>
        <end position="219"/>
    </location>
</feature>
<dbReference type="PANTHER" id="PTHR38794">
    <property type="entry name" value="INTEGRAL MEMBRANE PROTEIN"/>
    <property type="match status" value="1"/>
</dbReference>
<dbReference type="Pfam" id="PF20684">
    <property type="entry name" value="Fung_rhodopsin"/>
    <property type="match status" value="1"/>
</dbReference>
<reference evidence="3 4" key="1">
    <citation type="journal article" date="2016" name="Genome Biol. Evol.">
        <title>Divergent and convergent evolution of fungal pathogenicity.</title>
        <authorList>
            <person name="Shang Y."/>
            <person name="Xiao G."/>
            <person name="Zheng P."/>
            <person name="Cen K."/>
            <person name="Zhan S."/>
            <person name="Wang C."/>
        </authorList>
    </citation>
    <scope>NUCLEOTIDE SEQUENCE [LARGE SCALE GENOMIC DNA]</scope>
    <source>
        <strain evidence="3 4">RCEF 2490</strain>
    </source>
</reference>
<comment type="caution">
    <text evidence="3">The sequence shown here is derived from an EMBL/GenBank/DDBJ whole genome shotgun (WGS) entry which is preliminary data.</text>
</comment>
<feature type="transmembrane region" description="Helical" evidence="1">
    <location>
        <begin position="92"/>
        <end position="114"/>
    </location>
</feature>
<dbReference type="PANTHER" id="PTHR38794:SF1">
    <property type="entry name" value="INTEGRAL MEMBRANE PROTEIN"/>
    <property type="match status" value="1"/>
</dbReference>
<dbReference type="OrthoDB" id="3918601at2759"/>
<protein>
    <recommendedName>
        <fullName evidence="2">Rhodopsin domain-containing protein</fullName>
    </recommendedName>
</protein>
<dbReference type="AlphaFoldDB" id="A0A166N592"/>
<accession>A0A166N592</accession>
<dbReference type="Proteomes" id="UP000078544">
    <property type="component" value="Unassembled WGS sequence"/>
</dbReference>
<keyword evidence="4" id="KW-1185">Reference proteome</keyword>
<feature type="transmembrane region" description="Helical" evidence="1">
    <location>
        <begin position="126"/>
        <end position="147"/>
    </location>
</feature>
<keyword evidence="1" id="KW-0472">Membrane</keyword>
<organism evidence="3 4">
    <name type="scientific">Moelleriella libera RCEF 2490</name>
    <dbReference type="NCBI Taxonomy" id="1081109"/>
    <lineage>
        <taxon>Eukaryota</taxon>
        <taxon>Fungi</taxon>
        <taxon>Dikarya</taxon>
        <taxon>Ascomycota</taxon>
        <taxon>Pezizomycotina</taxon>
        <taxon>Sordariomycetes</taxon>
        <taxon>Hypocreomycetidae</taxon>
        <taxon>Hypocreales</taxon>
        <taxon>Clavicipitaceae</taxon>
        <taxon>Moelleriella</taxon>
    </lineage>
</organism>